<comment type="caution">
    <text evidence="2">The sequence shown here is derived from an EMBL/GenBank/DDBJ whole genome shotgun (WGS) entry which is preliminary data.</text>
</comment>
<feature type="chain" id="PRO_5022878853" description="Ig-like domain-containing protein" evidence="1">
    <location>
        <begin position="35"/>
        <end position="624"/>
    </location>
</feature>
<dbReference type="Gene3D" id="2.60.40.10">
    <property type="entry name" value="Immunoglobulins"/>
    <property type="match status" value="1"/>
</dbReference>
<evidence type="ECO:0000313" key="2">
    <source>
        <dbReference type="EMBL" id="KAA2216956.1"/>
    </source>
</evidence>
<keyword evidence="1" id="KW-0732">Signal</keyword>
<evidence type="ECO:0000256" key="1">
    <source>
        <dbReference type="SAM" id="SignalP"/>
    </source>
</evidence>
<dbReference type="GO" id="GO:0005509">
    <property type="term" value="F:calcium ion binding"/>
    <property type="evidence" value="ECO:0007669"/>
    <property type="project" value="InterPro"/>
</dbReference>
<dbReference type="Proteomes" id="UP000323188">
    <property type="component" value="Unassembled WGS sequence"/>
</dbReference>
<dbReference type="InterPro" id="IPR036179">
    <property type="entry name" value="Ig-like_dom_sf"/>
</dbReference>
<organism evidence="2 3">
    <name type="scientific">Maribacter flavus</name>
    <dbReference type="NCBI Taxonomy" id="1658664"/>
    <lineage>
        <taxon>Bacteria</taxon>
        <taxon>Pseudomonadati</taxon>
        <taxon>Bacteroidota</taxon>
        <taxon>Flavobacteriia</taxon>
        <taxon>Flavobacteriales</taxon>
        <taxon>Flavobacteriaceae</taxon>
        <taxon>Maribacter</taxon>
    </lineage>
</organism>
<gene>
    <name evidence="2" type="ORF">F0361_13285</name>
</gene>
<dbReference type="EMBL" id="VUOE01000002">
    <property type="protein sequence ID" value="KAA2216956.1"/>
    <property type="molecule type" value="Genomic_DNA"/>
</dbReference>
<dbReference type="SUPFAM" id="SSF103647">
    <property type="entry name" value="TSP type-3 repeat"/>
    <property type="match status" value="1"/>
</dbReference>
<dbReference type="InterPro" id="IPR013783">
    <property type="entry name" value="Ig-like_fold"/>
</dbReference>
<name>A0A5B2TQY7_9FLAO</name>
<proteinExistence type="predicted"/>
<accession>A0A5B2TQY7</accession>
<protein>
    <recommendedName>
        <fullName evidence="4">Ig-like domain-containing protein</fullName>
    </recommendedName>
</protein>
<dbReference type="RefSeq" id="WP_154919189.1">
    <property type="nucleotide sequence ID" value="NZ_VUOE01000002.1"/>
</dbReference>
<dbReference type="AlphaFoldDB" id="A0A5B2TQY7"/>
<evidence type="ECO:0000313" key="3">
    <source>
        <dbReference type="Proteomes" id="UP000323188"/>
    </source>
</evidence>
<reference evidence="2 3" key="1">
    <citation type="submission" date="2019-09" db="EMBL/GenBank/DDBJ databases">
        <authorList>
            <person name="Khan S.A."/>
            <person name="Jeon C.O."/>
            <person name="Chun B.H."/>
            <person name="Jeong S.E."/>
        </authorList>
    </citation>
    <scope>NUCLEOTIDE SEQUENCE [LARGE SCALE GENOMIC DNA]</scope>
    <source>
        <strain evidence="2 3">KCTC 42508</strain>
    </source>
</reference>
<dbReference type="Gene3D" id="4.10.1080.10">
    <property type="entry name" value="TSP type-3 repeat"/>
    <property type="match status" value="1"/>
</dbReference>
<evidence type="ECO:0008006" key="4">
    <source>
        <dbReference type="Google" id="ProtNLM"/>
    </source>
</evidence>
<sequence>MLKIIFEKKYRKLGNRRRYLFFGCFLMFLGQLMAQVTFSDTFSTVSYARNDGNTNWATNWIESGDTNNGPSAQYISIQNQQLYLYRLSTEDIRRTANLSNATSATLSFDYNTNSLGGNRQLGVYISSTGGAPYTQIGTLSGNGSFTQDITAYISANTVIRFAKSNTNWQSDDYAYLDNVLISAVVPVDTDGDGIEDVADFDNDNDGILDWDECTFNSTSTQNFNSSGGSAITNTATTGRGNMYIDFVSIDNSFNLTINGTDIATEFQFQPGAPGNFARFSTGFTYGQGGVPQLWSMTGTLANPMLRVIVDADGHLKLYGAQSPGGTLLPLTLDVPPITVPWNPSGTNTITIGQFVTGPTNMNGQIRFSGECDTDGDGIFNRFDLDSDNDGIYDAVEAGHGQTHTNGVLNGAVGSDGVPNLVQTDPNGGSINYTYSDSDSDGILDIVDLDSDNDGCNDVLEAGFTDNNSDGLLGPNPISTDANGVVTSGSDGYTVPADADADAVFDFRQAGAPPIITTQPSDAIICPGCSGSLSVSATNADTYQWQRFIGGLWTDITDNAMFSGSNSATLNITNPTPSQNGEQYRVVLTDVAYICAQTTSAIASLQIQVNTIITNRRITYRVHKN</sequence>
<dbReference type="InterPro" id="IPR028974">
    <property type="entry name" value="TSP_type-3_rpt"/>
</dbReference>
<dbReference type="SUPFAM" id="SSF48726">
    <property type="entry name" value="Immunoglobulin"/>
    <property type="match status" value="1"/>
</dbReference>
<feature type="signal peptide" evidence="1">
    <location>
        <begin position="1"/>
        <end position="34"/>
    </location>
</feature>